<feature type="compositionally biased region" description="Polar residues" evidence="3">
    <location>
        <begin position="248"/>
        <end position="266"/>
    </location>
</feature>
<feature type="compositionally biased region" description="Polar residues" evidence="3">
    <location>
        <begin position="83"/>
        <end position="107"/>
    </location>
</feature>
<accession>A0AA85K8D8</accession>
<dbReference type="PANTHER" id="PTHR12269">
    <property type="entry name" value="EUKARYOTIC TRANSLATION INITIATION FACTOR 4E TRANSPORTER"/>
    <property type="match status" value="1"/>
</dbReference>
<reference evidence="4" key="1">
    <citation type="submission" date="2022-06" db="EMBL/GenBank/DDBJ databases">
        <authorList>
            <person name="Berger JAMES D."/>
            <person name="Berger JAMES D."/>
        </authorList>
    </citation>
    <scope>NUCLEOTIDE SEQUENCE [LARGE SCALE GENOMIC DNA]</scope>
</reference>
<keyword evidence="2" id="KW-0963">Cytoplasm</keyword>
<organism evidence="4 5">
    <name type="scientific">Trichobilharzia regenti</name>
    <name type="common">Nasal bird schistosome</name>
    <dbReference type="NCBI Taxonomy" id="157069"/>
    <lineage>
        <taxon>Eukaryota</taxon>
        <taxon>Metazoa</taxon>
        <taxon>Spiralia</taxon>
        <taxon>Lophotrochozoa</taxon>
        <taxon>Platyhelminthes</taxon>
        <taxon>Trematoda</taxon>
        <taxon>Digenea</taxon>
        <taxon>Strigeidida</taxon>
        <taxon>Schistosomatoidea</taxon>
        <taxon>Schistosomatidae</taxon>
        <taxon>Trichobilharzia</taxon>
    </lineage>
</organism>
<keyword evidence="4" id="KW-1185">Reference proteome</keyword>
<dbReference type="GO" id="GO:0003729">
    <property type="term" value="F:mRNA binding"/>
    <property type="evidence" value="ECO:0007669"/>
    <property type="project" value="TreeGrafter"/>
</dbReference>
<dbReference type="Pfam" id="PF10477">
    <property type="entry name" value="EIF4E-T"/>
    <property type="match status" value="1"/>
</dbReference>
<feature type="compositionally biased region" description="Low complexity" evidence="3">
    <location>
        <begin position="139"/>
        <end position="152"/>
    </location>
</feature>
<sequence length="708" mass="78179">MENCESDGQSETKTTRVRYTRAEILEVKKNPISSAEFANEFSRINASILRSTRGRARLNSLSKSQAGEKPRDTSNIVLGPQKRTWNTGCHVSQQTPGREATDTSTSARWPKFAVEHRTPDKHHPKAVGDYKRDYRCNDSRGSGYSSRGRGSARQLEGLSYVKNHNKEDRFGREYRTSNSHSEDEPEWFSEGPTTVNDTIELGGILEESLDCENNLVAKTSDRMDFLPREIDGDKPGKTEGIVADTPDSESSASKSTVFPENANKVSSGGADHHENENRGSRFKHLFQKNEQSDENVRPSSTYPHNTAPLNNINEQLLNLLKVKPSGLSNIEQNLALQAENKLRSILFGNSSIPSSNTEQTKNDLSESKRKVYTVEEIEAEMRSGISRPTDKTVGSLPQISDPLLINDQAIKSRGNPIGFPKNLSHTSQSESTASWVPFLRSLVGKQNPKPVSSQPMDMQSSISPFGLLPNSMANAVSASARINQLQHPDIPLNSASDVNSTPQGFLYQLRNGTRDPAARSRPQLHSPVLYPGMYRLQPPNAFSSAPPGRPIVKSQQNAFSSHNSGRTNNPICGNNQNSVFVNSSIQQETNRQSVNMNLRQYLNNIETDLLNNSPASLSSHRQNYGNSFPLYAPTTTLASSIPFNPHLQQQAKANDSPANNGSLSLLSQLLELEKLKQPSGVDSNFSGIKAKTLEEIEQLESPKNNILF</sequence>
<dbReference type="Proteomes" id="UP000050795">
    <property type="component" value="Unassembled WGS sequence"/>
</dbReference>
<evidence type="ECO:0000256" key="1">
    <source>
        <dbReference type="ARBA" id="ARBA00004496"/>
    </source>
</evidence>
<feature type="region of interest" description="Disordered" evidence="3">
    <location>
        <begin position="58"/>
        <end position="152"/>
    </location>
</feature>
<dbReference type="GO" id="GO:0017148">
    <property type="term" value="P:negative regulation of translation"/>
    <property type="evidence" value="ECO:0007669"/>
    <property type="project" value="TreeGrafter"/>
</dbReference>
<feature type="region of interest" description="Disordered" evidence="3">
    <location>
        <begin position="226"/>
        <end position="277"/>
    </location>
</feature>
<dbReference type="PANTHER" id="PTHR12269:SF1">
    <property type="entry name" value="EUKARYOTIC TRANSLATION INITIATION FACTOR 4E TRANSPORTER"/>
    <property type="match status" value="1"/>
</dbReference>
<feature type="compositionally biased region" description="Basic and acidic residues" evidence="3">
    <location>
        <begin position="126"/>
        <end position="138"/>
    </location>
</feature>
<evidence type="ECO:0008006" key="6">
    <source>
        <dbReference type="Google" id="ProtNLM"/>
    </source>
</evidence>
<name>A0AA85K8D8_TRIRE</name>
<reference evidence="5" key="2">
    <citation type="submission" date="2023-11" db="UniProtKB">
        <authorList>
            <consortium name="WormBaseParasite"/>
        </authorList>
    </citation>
    <scope>IDENTIFICATION</scope>
</reference>
<proteinExistence type="predicted"/>
<evidence type="ECO:0000256" key="3">
    <source>
        <dbReference type="SAM" id="MobiDB-lite"/>
    </source>
</evidence>
<comment type="subcellular location">
    <subcellularLocation>
        <location evidence="1">Cytoplasm</location>
    </subcellularLocation>
</comment>
<dbReference type="GO" id="GO:0005634">
    <property type="term" value="C:nucleus"/>
    <property type="evidence" value="ECO:0007669"/>
    <property type="project" value="TreeGrafter"/>
</dbReference>
<evidence type="ECO:0000313" key="5">
    <source>
        <dbReference type="WBParaSite" id="TREG1_72460.1"/>
    </source>
</evidence>
<protein>
    <recommendedName>
        <fullName evidence="6">Eukaryotic translation initiation factor 4E transporter</fullName>
    </recommendedName>
</protein>
<feature type="compositionally biased region" description="Polar residues" evidence="3">
    <location>
        <begin position="348"/>
        <end position="359"/>
    </location>
</feature>
<dbReference type="WBParaSite" id="TREG1_72460.1">
    <property type="protein sequence ID" value="TREG1_72460.1"/>
    <property type="gene ID" value="TREG1_72460"/>
</dbReference>
<feature type="region of interest" description="Disordered" evidence="3">
    <location>
        <begin position="173"/>
        <end position="193"/>
    </location>
</feature>
<evidence type="ECO:0000256" key="2">
    <source>
        <dbReference type="ARBA" id="ARBA00022490"/>
    </source>
</evidence>
<feature type="compositionally biased region" description="Basic and acidic residues" evidence="3">
    <location>
        <begin position="226"/>
        <end position="237"/>
    </location>
</feature>
<evidence type="ECO:0000313" key="4">
    <source>
        <dbReference type="Proteomes" id="UP000050795"/>
    </source>
</evidence>
<dbReference type="GO" id="GO:0036464">
    <property type="term" value="C:cytoplasmic ribonucleoprotein granule"/>
    <property type="evidence" value="ECO:0007669"/>
    <property type="project" value="UniProtKB-ARBA"/>
</dbReference>
<dbReference type="InterPro" id="IPR018862">
    <property type="entry name" value="eIF4E-T"/>
</dbReference>
<feature type="region of interest" description="Disordered" evidence="3">
    <location>
        <begin position="348"/>
        <end position="367"/>
    </location>
</feature>
<dbReference type="AlphaFoldDB" id="A0AA85K8D8"/>